<evidence type="ECO:0000259" key="5">
    <source>
        <dbReference type="Pfam" id="PF08281"/>
    </source>
</evidence>
<organism evidence="6 7">
    <name type="scientific">Pseudonocardia humida</name>
    <dbReference type="NCBI Taxonomy" id="2800819"/>
    <lineage>
        <taxon>Bacteria</taxon>
        <taxon>Bacillati</taxon>
        <taxon>Actinomycetota</taxon>
        <taxon>Actinomycetes</taxon>
        <taxon>Pseudonocardiales</taxon>
        <taxon>Pseudonocardiaceae</taxon>
        <taxon>Pseudonocardia</taxon>
    </lineage>
</organism>
<name>A0ABT0ZS85_9PSEU</name>
<comment type="caution">
    <text evidence="6">The sequence shown here is derived from an EMBL/GenBank/DDBJ whole genome shotgun (WGS) entry which is preliminary data.</text>
</comment>
<protein>
    <recommendedName>
        <fullName evidence="5">RNA polymerase sigma factor 70 region 4 type 2 domain-containing protein</fullName>
    </recommendedName>
</protein>
<feature type="domain" description="RNA polymerase sigma factor 70 region 4 type 2" evidence="5">
    <location>
        <begin position="19"/>
        <end position="59"/>
    </location>
</feature>
<evidence type="ECO:0000256" key="4">
    <source>
        <dbReference type="ARBA" id="ARBA00023163"/>
    </source>
</evidence>
<evidence type="ECO:0000256" key="2">
    <source>
        <dbReference type="ARBA" id="ARBA00023015"/>
    </source>
</evidence>
<dbReference type="Pfam" id="PF08281">
    <property type="entry name" value="Sigma70_r4_2"/>
    <property type="match status" value="1"/>
</dbReference>
<keyword evidence="7" id="KW-1185">Reference proteome</keyword>
<sequence>MHLPEHLPADAPSDAAGPLPPAQWTVLILCDVLHWSTADAAALLGASRAELTAALRRARGAVRRGEVPGAAERAVLSRLVGTTDARVVSLTGALLREHAPPVARSA</sequence>
<dbReference type="InterPro" id="IPR013249">
    <property type="entry name" value="RNA_pol_sigma70_r4_t2"/>
</dbReference>
<evidence type="ECO:0000256" key="3">
    <source>
        <dbReference type="ARBA" id="ARBA00023082"/>
    </source>
</evidence>
<comment type="similarity">
    <text evidence="1">Belongs to the sigma-70 factor family. ECF subfamily.</text>
</comment>
<keyword evidence="3" id="KW-0731">Sigma factor</keyword>
<reference evidence="6" key="1">
    <citation type="submission" date="2021-04" db="EMBL/GenBank/DDBJ databases">
        <title>Pseudonocardia sp. nov., isolated from sandy soil of mangrove forest.</title>
        <authorList>
            <person name="Zan Z."/>
            <person name="Huang R."/>
            <person name="Liu W."/>
        </authorList>
    </citation>
    <scope>NUCLEOTIDE SEQUENCE</scope>
    <source>
        <strain evidence="6">S2-4</strain>
    </source>
</reference>
<proteinExistence type="inferred from homology"/>
<evidence type="ECO:0000256" key="1">
    <source>
        <dbReference type="ARBA" id="ARBA00010641"/>
    </source>
</evidence>
<keyword evidence="2" id="KW-0805">Transcription regulation</keyword>
<accession>A0ABT0ZS85</accession>
<dbReference type="EMBL" id="JAGSOV010000003">
    <property type="protein sequence ID" value="MCO1653564.1"/>
    <property type="molecule type" value="Genomic_DNA"/>
</dbReference>
<dbReference type="InterPro" id="IPR013324">
    <property type="entry name" value="RNA_pol_sigma_r3/r4-like"/>
</dbReference>
<keyword evidence="4" id="KW-0804">Transcription</keyword>
<evidence type="ECO:0000313" key="6">
    <source>
        <dbReference type="EMBL" id="MCO1653564.1"/>
    </source>
</evidence>
<dbReference type="Proteomes" id="UP001165283">
    <property type="component" value="Unassembled WGS sequence"/>
</dbReference>
<dbReference type="SUPFAM" id="SSF88659">
    <property type="entry name" value="Sigma3 and sigma4 domains of RNA polymerase sigma factors"/>
    <property type="match status" value="1"/>
</dbReference>
<dbReference type="RefSeq" id="WP_252435153.1">
    <property type="nucleotide sequence ID" value="NZ_JAGSOV010000003.1"/>
</dbReference>
<dbReference type="Gene3D" id="1.10.10.10">
    <property type="entry name" value="Winged helix-like DNA-binding domain superfamily/Winged helix DNA-binding domain"/>
    <property type="match status" value="1"/>
</dbReference>
<gene>
    <name evidence="6" type="ORF">KDL28_00695</name>
</gene>
<dbReference type="InterPro" id="IPR036388">
    <property type="entry name" value="WH-like_DNA-bd_sf"/>
</dbReference>
<evidence type="ECO:0000313" key="7">
    <source>
        <dbReference type="Proteomes" id="UP001165283"/>
    </source>
</evidence>